<dbReference type="InterPro" id="IPR027417">
    <property type="entry name" value="P-loop_NTPase"/>
</dbReference>
<dbReference type="Gene3D" id="3.40.50.300">
    <property type="entry name" value="P-loop containing nucleotide triphosphate hydrolases"/>
    <property type="match status" value="1"/>
</dbReference>
<evidence type="ECO:0000259" key="4">
    <source>
        <dbReference type="Pfam" id="PF24883"/>
    </source>
</evidence>
<evidence type="ECO:0000256" key="1">
    <source>
        <dbReference type="ARBA" id="ARBA00022737"/>
    </source>
</evidence>
<accession>A0ABR2I8Z3</accession>
<reference evidence="5 6" key="1">
    <citation type="journal article" date="2024" name="IMA Fungus">
        <title>Apiospora arundinis, a panoply of carbohydrate-active enzymes and secondary metabolites.</title>
        <authorList>
            <person name="Sorensen T."/>
            <person name="Petersen C."/>
            <person name="Muurmann A.T."/>
            <person name="Christiansen J.V."/>
            <person name="Brundto M.L."/>
            <person name="Overgaard C.K."/>
            <person name="Boysen A.T."/>
            <person name="Wollenberg R.D."/>
            <person name="Larsen T.O."/>
            <person name="Sorensen J.L."/>
            <person name="Nielsen K.L."/>
            <person name="Sondergaard T.E."/>
        </authorList>
    </citation>
    <scope>NUCLEOTIDE SEQUENCE [LARGE SCALE GENOMIC DNA]</scope>
    <source>
        <strain evidence="5 6">AAU 773</strain>
    </source>
</reference>
<evidence type="ECO:0000313" key="5">
    <source>
        <dbReference type="EMBL" id="KAK8859145.1"/>
    </source>
</evidence>
<dbReference type="Pfam" id="PF24883">
    <property type="entry name" value="NPHP3_N"/>
    <property type="match status" value="1"/>
</dbReference>
<keyword evidence="2" id="KW-0175">Coiled coil</keyword>
<dbReference type="EMBL" id="JAPCWZ010000006">
    <property type="protein sequence ID" value="KAK8859145.1"/>
    <property type="molecule type" value="Genomic_DNA"/>
</dbReference>
<sequence length="1169" mass="133459">MESVAALGVAAAAVQFFGVVIKAAALCRQIRDNTDSATDYNRSLEASVRELRDVRGQLSTAAQPQPGQPPSSSRRRVTEWVTKCQQDSDELIKLLEEMRGAGRNTNAARNLFRAIKDRRRIEKLEKSLQSKKEVLHEVLQHDTLRMAENQESRLQEILAQLAQINIALGETIRESTANINLATGEAIKTSTLSISKRLDQTDSKAKTQFVRAERLASKRHRQVVIQAQSHHEDLNAKANAQKFLESLFFPEILDRQNHIRDAESGTLEWIFETEDVDITDEVETSVARRDMTYQKEVPTQSASVRKWDDLAAWLRNDNGVYWVNGKAGSGKSTLMSHIVQDPRTRKALNVWCEGYTCYTLSYFFWRPGTTMQKNIVGLLRSLLYQICNGKPQRINALMRRLNIEPSMIHAWSERQLKRAFHEVISIATGSRFCVFVDSLDEFDGNYDELINLVFELQGHENVKFCVSSRPETQLSNRLSSCKTLRLQDLNFPDIKRFVQLKLSKLEVNHILRLHHIQYDLARRAQGVFLWAALVTKSLVQGVAAGDDEDILLERIESTPQGLDELFKSMLARIERVHLKTLAFYLTALSIFKIKSRLVSIANLTATRGPYTVSHLTDFEMACKQTETQVIAQSAGLLEIKDGGFDDFAEEYWNPTQVWLTSESATSIVRERQTFTVRYPATLKYENRIIDWVHRSAYDFIRDPDVAKYLHLSQIGSDEVLRQLFAGSLALLRSAPSASFNRAMLGGQSVTEGRLSAYLRQTRLLSDSYTSVTREAMNNLHLTLSAMECEEMVSVVKYYGNVETFPPDWVFWDCCINEDCWGPILDDPDRLPWVIWGKLIERINAHARNGASDEVFSVQRVFLEKILDILIQPHPTHRIRIAWNGHKLPRGISYDIFPARKDSPVSLAVEKHLALSIATVITRLIFISEPWAKNLWCDIINESVMFIEVARASPRLYMHVFGLWFSKEPYQRNKREERVYSHLLFRSIRFICFPGRETSKDSGGVALETERFLHFETSQNVTETIFPNLVLLYNRRRGGHLVLKASIEELGSVHELIIDDLRANKRHLSTAELHLILECLQTHLWDLLTSIRVDLDPESEEHDVSSQWKDSERESISHGSDGHYSEDPNMQLSETIQPDGVIEDDESSVWATDDDASSASSEEVVDTNDM</sequence>
<keyword evidence="1" id="KW-0677">Repeat</keyword>
<feature type="compositionally biased region" description="Acidic residues" evidence="3">
    <location>
        <begin position="1140"/>
        <end position="1155"/>
    </location>
</feature>
<feature type="region of interest" description="Disordered" evidence="3">
    <location>
        <begin position="1098"/>
        <end position="1169"/>
    </location>
</feature>
<dbReference type="Proteomes" id="UP001390339">
    <property type="component" value="Unassembled WGS sequence"/>
</dbReference>
<evidence type="ECO:0000256" key="3">
    <source>
        <dbReference type="SAM" id="MobiDB-lite"/>
    </source>
</evidence>
<evidence type="ECO:0000256" key="2">
    <source>
        <dbReference type="SAM" id="Coils"/>
    </source>
</evidence>
<dbReference type="SUPFAM" id="SSF52540">
    <property type="entry name" value="P-loop containing nucleoside triphosphate hydrolases"/>
    <property type="match status" value="1"/>
</dbReference>
<comment type="caution">
    <text evidence="5">The sequence shown here is derived from an EMBL/GenBank/DDBJ whole genome shotgun (WGS) entry which is preliminary data.</text>
</comment>
<dbReference type="PANTHER" id="PTHR10039">
    <property type="entry name" value="AMELOGENIN"/>
    <property type="match status" value="1"/>
</dbReference>
<proteinExistence type="predicted"/>
<name>A0ABR2I8Z3_9PEZI</name>
<feature type="coiled-coil region" evidence="2">
    <location>
        <begin position="121"/>
        <end position="167"/>
    </location>
</feature>
<gene>
    <name evidence="5" type="ORF">PGQ11_009879</name>
</gene>
<protein>
    <recommendedName>
        <fullName evidence="4">Nephrocystin 3-like N-terminal domain-containing protein</fullName>
    </recommendedName>
</protein>
<keyword evidence="6" id="KW-1185">Reference proteome</keyword>
<dbReference type="InterPro" id="IPR056884">
    <property type="entry name" value="NPHP3-like_N"/>
</dbReference>
<dbReference type="PANTHER" id="PTHR10039:SF5">
    <property type="entry name" value="NACHT DOMAIN-CONTAINING PROTEIN"/>
    <property type="match status" value="1"/>
</dbReference>
<evidence type="ECO:0000313" key="6">
    <source>
        <dbReference type="Proteomes" id="UP001390339"/>
    </source>
</evidence>
<feature type="region of interest" description="Disordered" evidence="3">
    <location>
        <begin position="58"/>
        <end position="78"/>
    </location>
</feature>
<organism evidence="5 6">
    <name type="scientific">Apiospora arundinis</name>
    <dbReference type="NCBI Taxonomy" id="335852"/>
    <lineage>
        <taxon>Eukaryota</taxon>
        <taxon>Fungi</taxon>
        <taxon>Dikarya</taxon>
        <taxon>Ascomycota</taxon>
        <taxon>Pezizomycotina</taxon>
        <taxon>Sordariomycetes</taxon>
        <taxon>Xylariomycetidae</taxon>
        <taxon>Amphisphaeriales</taxon>
        <taxon>Apiosporaceae</taxon>
        <taxon>Apiospora</taxon>
    </lineage>
</organism>
<feature type="domain" description="Nephrocystin 3-like N-terminal" evidence="4">
    <location>
        <begin position="309"/>
        <end position="469"/>
    </location>
</feature>
<feature type="compositionally biased region" description="Basic and acidic residues" evidence="3">
    <location>
        <begin position="1108"/>
        <end position="1125"/>
    </location>
</feature>